<dbReference type="Proteomes" id="UP000295270">
    <property type="component" value="Unassembled WGS sequence"/>
</dbReference>
<reference evidence="1" key="3">
    <citation type="submission" date="2019-03" db="EMBL/GenBank/DDBJ databases">
        <authorList>
            <person name="Whitman W."/>
            <person name="Huntemann M."/>
            <person name="Clum A."/>
            <person name="Pillay M."/>
            <person name="Palaniappan K."/>
            <person name="Varghese N."/>
            <person name="Mikhailova N."/>
            <person name="Stamatis D."/>
            <person name="Reddy T."/>
            <person name="Daum C."/>
            <person name="Shapiro N."/>
            <person name="Ivanova N."/>
            <person name="Kyrpides N."/>
            <person name="Woyke T."/>
        </authorList>
    </citation>
    <scope>NUCLEOTIDE SEQUENCE</scope>
    <source>
        <strain evidence="1">P5626</strain>
    </source>
</reference>
<accession>A0A4Y7U6P5</accession>
<proteinExistence type="predicted"/>
<comment type="caution">
    <text evidence="2">The sequence shown here is derived from an EMBL/GenBank/DDBJ whole genome shotgun (WGS) entry which is preliminary data.</text>
</comment>
<protein>
    <submittedName>
        <fullName evidence="2">Uncharacterized protein</fullName>
    </submittedName>
</protein>
<organism evidence="2 4">
    <name type="scientific">Flavobacterium circumlabens</name>
    <dbReference type="NCBI Taxonomy" id="2133765"/>
    <lineage>
        <taxon>Bacteria</taxon>
        <taxon>Pseudomonadati</taxon>
        <taxon>Bacteroidota</taxon>
        <taxon>Flavobacteriia</taxon>
        <taxon>Flavobacteriales</taxon>
        <taxon>Flavobacteriaceae</taxon>
        <taxon>Flavobacterium</taxon>
    </lineage>
</organism>
<evidence type="ECO:0000313" key="2">
    <source>
        <dbReference type="EMBL" id="TEB41748.1"/>
    </source>
</evidence>
<name>A0A4Y7U6P5_9FLAO</name>
<dbReference type="EMBL" id="QWDN01000016">
    <property type="protein sequence ID" value="TEB41748.1"/>
    <property type="molecule type" value="Genomic_DNA"/>
</dbReference>
<dbReference type="Proteomes" id="UP000298340">
    <property type="component" value="Unassembled WGS sequence"/>
</dbReference>
<sequence length="274" mass="32268">MKESFLILFIIHCLAIKAQEQKHEKNAISSIIGIIDKRDLNCAAEIDRAKTDFKSKEVFYYIEPEGYLDINYKRHFPFLNELLKKKGIQFLASQEIEISSFWMETNNEKYSLITNCYYKASNELLNVKYGNNFIKKIEQTADSLYVVSRINDVFDYPNEVDAYCMIYPKAADFLDQKIQIKKDFFSNFKFPVGFIRLTDKRDFIAKTLFTINRDDKVSDIKINLEFENPQNQKFYNDIVNQLIHFIKNAKWKAAISSGVKVNSSFKINFYNEIM</sequence>
<reference evidence="1 3" key="1">
    <citation type="journal article" date="2015" name="Stand. Genomic Sci.">
        <title>Genomic Encyclopedia of Bacterial and Archaeal Type Strains, Phase III: the genomes of soil and plant-associated and newly described type strains.</title>
        <authorList>
            <person name="Whitman W.B."/>
            <person name="Woyke T."/>
            <person name="Klenk H.P."/>
            <person name="Zhou Y."/>
            <person name="Lilburn T.G."/>
            <person name="Beck B.J."/>
            <person name="De Vos P."/>
            <person name="Vandamme P."/>
            <person name="Eisen J.A."/>
            <person name="Garrity G."/>
            <person name="Hugenholtz P."/>
            <person name="Kyrpides N.C."/>
        </authorList>
    </citation>
    <scope>NUCLEOTIDE SEQUENCE [LARGE SCALE GENOMIC DNA]</scope>
    <source>
        <strain evidence="1 3">P5626</strain>
    </source>
</reference>
<reference evidence="2 4" key="2">
    <citation type="journal article" date="2018" name="Syst. Appl. Microbiol.">
        <title>Flavobacterium circumlabens sp. nov. and Flavobacterium cupreum sp. nov., two psychrotrophic species isolated from Antarctic environmental samples.</title>
        <authorList>
            <person name="Kralova S."/>
            <person name="Busse H.J."/>
            <person name="Svec P."/>
            <person name="Maslanova I."/>
            <person name="Stankova E."/>
            <person name="Bartak M."/>
            <person name="Sedlacek I."/>
        </authorList>
    </citation>
    <scope>NUCLEOTIDE SEQUENCE [LARGE SCALE GENOMIC DNA]</scope>
    <source>
        <strain evidence="2 4">CCM 8828</strain>
    </source>
</reference>
<evidence type="ECO:0000313" key="3">
    <source>
        <dbReference type="Proteomes" id="UP000295270"/>
    </source>
</evidence>
<dbReference type="RefSeq" id="WP_132038304.1">
    <property type="nucleotide sequence ID" value="NZ_SLWA01000017.1"/>
</dbReference>
<evidence type="ECO:0000313" key="4">
    <source>
        <dbReference type="Proteomes" id="UP000298340"/>
    </source>
</evidence>
<dbReference type="AlphaFoldDB" id="A0A4Y7U6P5"/>
<keyword evidence="3" id="KW-1185">Reference proteome</keyword>
<gene>
    <name evidence="2" type="ORF">D0809_23975</name>
    <name evidence="1" type="ORF">EV142_1175</name>
</gene>
<dbReference type="EMBL" id="SLWA01000017">
    <property type="protein sequence ID" value="TCN50218.1"/>
    <property type="molecule type" value="Genomic_DNA"/>
</dbReference>
<evidence type="ECO:0000313" key="1">
    <source>
        <dbReference type="EMBL" id="TCN50218.1"/>
    </source>
</evidence>